<gene>
    <name evidence="1" type="ORF">A6770_29010</name>
</gene>
<accession>A0A367QJG2</accession>
<keyword evidence="2" id="KW-1185">Reference proteome</keyword>
<dbReference type="NCBIfam" id="NF037966">
    <property type="entry name" value="HetP_family"/>
    <property type="match status" value="1"/>
</dbReference>
<dbReference type="AlphaFoldDB" id="A0A367QJG2"/>
<evidence type="ECO:0000313" key="2">
    <source>
        <dbReference type="Proteomes" id="UP000252107"/>
    </source>
</evidence>
<reference evidence="1" key="1">
    <citation type="submission" date="2016-04" db="EMBL/GenBank/DDBJ databases">
        <authorList>
            <person name="Tabuchi Yagui T.R."/>
        </authorList>
    </citation>
    <scope>NUCLEOTIDE SEQUENCE [LARGE SCALE GENOMIC DNA]</scope>
    <source>
        <strain evidence="1">NIES-26</strain>
    </source>
</reference>
<protein>
    <submittedName>
        <fullName evidence="1">Heterocyst formation protein HetP-like protein</fullName>
    </submittedName>
</protein>
<evidence type="ECO:0000313" key="1">
    <source>
        <dbReference type="EMBL" id="RCJ23860.1"/>
    </source>
</evidence>
<name>A0A367QJG2_9NOSO</name>
<organism evidence="1 2">
    <name type="scientific">Nostoc minutum NIES-26</name>
    <dbReference type="NCBI Taxonomy" id="1844469"/>
    <lineage>
        <taxon>Bacteria</taxon>
        <taxon>Bacillati</taxon>
        <taxon>Cyanobacteriota</taxon>
        <taxon>Cyanophyceae</taxon>
        <taxon>Nostocales</taxon>
        <taxon>Nostocaceae</taxon>
        <taxon>Nostoc</taxon>
    </lineage>
</organism>
<dbReference type="InterPro" id="IPR049598">
    <property type="entry name" value="HetP-like"/>
</dbReference>
<proteinExistence type="predicted"/>
<comment type="caution">
    <text evidence="1">The sequence shown here is derived from an EMBL/GenBank/DDBJ whole genome shotgun (WGS) entry which is preliminary data.</text>
</comment>
<dbReference type="Proteomes" id="UP000252107">
    <property type="component" value="Unassembled WGS sequence"/>
</dbReference>
<dbReference type="EMBL" id="LXQD01000321">
    <property type="protein sequence ID" value="RCJ23860.1"/>
    <property type="molecule type" value="Genomic_DNA"/>
</dbReference>
<sequence>MNYHISSQRNFHSIITPEQLNQIIAAITEGRYSWACVLILRFVGYNPLHFIPQRTYSRLIKENSQVSSVPLSTTGKTPININSSVNSSSNLASSQVVNKINDLNYLETSDEKQASLENANVPLYLETKITTLYSSKSHRSHN</sequence>